<evidence type="ECO:0000256" key="2">
    <source>
        <dbReference type="ARBA" id="ARBA00022448"/>
    </source>
</evidence>
<dbReference type="PIRSF" id="PIRSF006060">
    <property type="entry name" value="AA_transporter"/>
    <property type="match status" value="1"/>
</dbReference>
<feature type="transmembrane region" description="Helical" evidence="7">
    <location>
        <begin position="195"/>
        <end position="215"/>
    </location>
</feature>
<feature type="transmembrane region" description="Helical" evidence="7">
    <location>
        <begin position="163"/>
        <end position="183"/>
    </location>
</feature>
<evidence type="ECO:0000313" key="9">
    <source>
        <dbReference type="Proteomes" id="UP000276864"/>
    </source>
</evidence>
<feature type="transmembrane region" description="Helical" evidence="7">
    <location>
        <begin position="235"/>
        <end position="254"/>
    </location>
</feature>
<reference evidence="8 9" key="1">
    <citation type="journal article" date="2018" name="BMC Genomics">
        <title>Genomic evidence for intraspecific hybridization in a clonal and extremely halotolerant yeast.</title>
        <authorList>
            <person name="Gostincar C."/>
            <person name="Stajich J.E."/>
            <person name="Zupancic J."/>
            <person name="Zalar P."/>
            <person name="Gunde-Cimerman N."/>
        </authorList>
    </citation>
    <scope>NUCLEOTIDE SEQUENCE [LARGE SCALE GENOMIC DNA]</scope>
    <source>
        <strain evidence="8 9">EXF-6651</strain>
    </source>
</reference>
<sequence length="538" mass="58133">MQFMKDRKGADSPTEEVAATEPHNGINASGHQQELERNFGLWAIVGMALTAGNTWIAFGGSLTVAIYNGGSPGVIYEFIVVSILYWFVAASIAELASAMPSAGGVYHWATVTAGRHGRWVGFFAGWWNFLAWIFGLASTVQILSALVTSMYSISHPGFVTERWHVFVTYVIATWVFTAIILFANRVLPKIEQAGLFFLLAGVLISIIVCAVMPGVTSNGYATSASVWKEWVNSTGYTSDGFVFLAGMLNGAFAVGTPDITSHMAEEIPRLASLSNSTSTPLADMPDRPSSNIPKAVLAQYITGFITAICYSIAILYAITDLDAVLNQPYFFTVTAIYKQATGSSSGTVGLLVLMFLPLFIGILGVHLTPSRMFWTLARDRATPFPTFFGKVNPHLKNPANSIVFCAVLSTILGCIYLGSTTAFMAFVGSFAVLGFLSYISAILPHLLSRRQSVRPGRFSMGPAGFVVNTVAVLFIMTFTVIFCFPFALPVDAASMNYTCLIVGGFTILIAALWAFIRKGYVGPQYVPLEAEMMTKNAV</sequence>
<evidence type="ECO:0000256" key="6">
    <source>
        <dbReference type="SAM" id="MobiDB-lite"/>
    </source>
</evidence>
<dbReference type="InterPro" id="IPR002293">
    <property type="entry name" value="AA/rel_permease1"/>
</dbReference>
<proteinExistence type="predicted"/>
<evidence type="ECO:0000256" key="3">
    <source>
        <dbReference type="ARBA" id="ARBA00022692"/>
    </source>
</evidence>
<evidence type="ECO:0000256" key="4">
    <source>
        <dbReference type="ARBA" id="ARBA00022989"/>
    </source>
</evidence>
<accession>A0A3M7BKD5</accession>
<dbReference type="Proteomes" id="UP000276864">
    <property type="component" value="Unassembled WGS sequence"/>
</dbReference>
<feature type="transmembrane region" description="Helical" evidence="7">
    <location>
        <begin position="297"/>
        <end position="318"/>
    </location>
</feature>
<dbReference type="EMBL" id="QWIM01000081">
    <property type="protein sequence ID" value="RMY40208.1"/>
    <property type="molecule type" value="Genomic_DNA"/>
</dbReference>
<keyword evidence="5 7" id="KW-0472">Membrane</keyword>
<gene>
    <name evidence="8" type="ORF">D0866_01418</name>
</gene>
<evidence type="ECO:0000256" key="7">
    <source>
        <dbReference type="SAM" id="Phobius"/>
    </source>
</evidence>
<organism evidence="8 9">
    <name type="scientific">Hortaea werneckii</name>
    <name type="common">Black yeast</name>
    <name type="synonym">Cladosporium werneckii</name>
    <dbReference type="NCBI Taxonomy" id="91943"/>
    <lineage>
        <taxon>Eukaryota</taxon>
        <taxon>Fungi</taxon>
        <taxon>Dikarya</taxon>
        <taxon>Ascomycota</taxon>
        <taxon>Pezizomycotina</taxon>
        <taxon>Dothideomycetes</taxon>
        <taxon>Dothideomycetidae</taxon>
        <taxon>Mycosphaerellales</taxon>
        <taxon>Teratosphaeriaceae</taxon>
        <taxon>Hortaea</taxon>
    </lineage>
</organism>
<feature type="transmembrane region" description="Helical" evidence="7">
    <location>
        <begin position="494"/>
        <end position="516"/>
    </location>
</feature>
<feature type="compositionally biased region" description="Basic and acidic residues" evidence="6">
    <location>
        <begin position="1"/>
        <end position="10"/>
    </location>
</feature>
<evidence type="ECO:0000256" key="5">
    <source>
        <dbReference type="ARBA" id="ARBA00023136"/>
    </source>
</evidence>
<feature type="transmembrane region" description="Helical" evidence="7">
    <location>
        <begin position="465"/>
        <end position="488"/>
    </location>
</feature>
<dbReference type="PANTHER" id="PTHR45649:SF27">
    <property type="entry name" value="CHOLINE TRANSPORTER (EUROFUNG)"/>
    <property type="match status" value="1"/>
</dbReference>
<evidence type="ECO:0000313" key="8">
    <source>
        <dbReference type="EMBL" id="RMY40208.1"/>
    </source>
</evidence>
<evidence type="ECO:0000256" key="1">
    <source>
        <dbReference type="ARBA" id="ARBA00004141"/>
    </source>
</evidence>
<feature type="transmembrane region" description="Helical" evidence="7">
    <location>
        <begin position="39"/>
        <end position="58"/>
    </location>
</feature>
<dbReference type="VEuPathDB" id="FungiDB:BTJ68_12029"/>
<feature type="transmembrane region" description="Helical" evidence="7">
    <location>
        <begin position="78"/>
        <end position="98"/>
    </location>
</feature>
<comment type="caution">
    <text evidence="8">The sequence shown here is derived from an EMBL/GenBank/DDBJ whole genome shotgun (WGS) entry which is preliminary data.</text>
</comment>
<feature type="transmembrane region" description="Helical" evidence="7">
    <location>
        <begin position="424"/>
        <end position="444"/>
    </location>
</feature>
<name>A0A3M7BKD5_HORWE</name>
<dbReference type="Pfam" id="PF13520">
    <property type="entry name" value="AA_permease_2"/>
    <property type="match status" value="1"/>
</dbReference>
<protein>
    <recommendedName>
        <fullName evidence="10">Amino acid permease/ SLC12A domain-containing protein</fullName>
    </recommendedName>
</protein>
<dbReference type="Gene3D" id="1.20.1740.10">
    <property type="entry name" value="Amino acid/polyamine transporter I"/>
    <property type="match status" value="1"/>
</dbReference>
<keyword evidence="2" id="KW-0813">Transport</keyword>
<feature type="transmembrane region" description="Helical" evidence="7">
    <location>
        <begin position="348"/>
        <end position="368"/>
    </location>
</feature>
<feature type="transmembrane region" description="Helical" evidence="7">
    <location>
        <begin position="119"/>
        <end position="143"/>
    </location>
</feature>
<evidence type="ECO:0008006" key="10">
    <source>
        <dbReference type="Google" id="ProtNLM"/>
    </source>
</evidence>
<comment type="subcellular location">
    <subcellularLocation>
        <location evidence="1">Membrane</location>
        <topology evidence="1">Multi-pass membrane protein</topology>
    </subcellularLocation>
</comment>
<dbReference type="AlphaFoldDB" id="A0A3M7BKD5"/>
<keyword evidence="4 7" id="KW-1133">Transmembrane helix</keyword>
<dbReference type="PANTHER" id="PTHR45649">
    <property type="entry name" value="AMINO-ACID PERMEASE BAT1"/>
    <property type="match status" value="1"/>
</dbReference>
<dbReference type="GO" id="GO:0022857">
    <property type="term" value="F:transmembrane transporter activity"/>
    <property type="evidence" value="ECO:0007669"/>
    <property type="project" value="InterPro"/>
</dbReference>
<dbReference type="GO" id="GO:0016020">
    <property type="term" value="C:membrane"/>
    <property type="evidence" value="ECO:0007669"/>
    <property type="project" value="UniProtKB-SubCell"/>
</dbReference>
<keyword evidence="3 7" id="KW-0812">Transmembrane</keyword>
<feature type="region of interest" description="Disordered" evidence="6">
    <location>
        <begin position="1"/>
        <end position="29"/>
    </location>
</feature>
<feature type="transmembrane region" description="Helical" evidence="7">
    <location>
        <begin position="399"/>
        <end position="418"/>
    </location>
</feature>